<dbReference type="SMART" id="SM00256">
    <property type="entry name" value="FBOX"/>
    <property type="match status" value="1"/>
</dbReference>
<reference evidence="2 3" key="1">
    <citation type="submission" date="2014-04" db="EMBL/GenBank/DDBJ databases">
        <title>Evolutionary Origins and Diversification of the Mycorrhizal Mutualists.</title>
        <authorList>
            <consortium name="DOE Joint Genome Institute"/>
            <consortium name="Mycorrhizal Genomics Consortium"/>
            <person name="Kohler A."/>
            <person name="Kuo A."/>
            <person name="Nagy L.G."/>
            <person name="Floudas D."/>
            <person name="Copeland A."/>
            <person name="Barry K.W."/>
            <person name="Cichocki N."/>
            <person name="Veneault-Fourrey C."/>
            <person name="LaButti K."/>
            <person name="Lindquist E.A."/>
            <person name="Lipzen A."/>
            <person name="Lundell T."/>
            <person name="Morin E."/>
            <person name="Murat C."/>
            <person name="Riley R."/>
            <person name="Ohm R."/>
            <person name="Sun H."/>
            <person name="Tunlid A."/>
            <person name="Henrissat B."/>
            <person name="Grigoriev I.V."/>
            <person name="Hibbett D.S."/>
            <person name="Martin F."/>
        </authorList>
    </citation>
    <scope>NUCLEOTIDE SEQUENCE [LARGE SCALE GENOMIC DNA]</scope>
    <source>
        <strain evidence="2 3">Koide BX008</strain>
    </source>
</reference>
<sequence length="490" mass="56082">MKQLPDESLALCYDFMHIRDVLVCRRVCKRMKYVIDSNPLLQIRVQLHVNNMVDSVSNTVPLRDQLNLLADYRTFECYAHGKWSNIPYPFIHDSSIAGESLIFKGSTLVMRRYGSAELYVAQTPSTFRRRPFREWRVTLPSAPTLYLAFDPYRDMLVTVERSPGSSRIALNVRRLTDGTPLRVTNRIDPPKETIHEKVSIYGRYVALEWSSASTGDKKLEVWEWQTGYPVVFPDSVNVKSPFVFLSHRYILTGEVNMYYNRCAELNIVDVHTSSKTIVCHLKLPRFARSISSWDPRIHISADDRPPQLTTTPGEMFVTSSRPRDKVVRVTLEAGDERMEFYILTSTLLRWAGQRSGPLKWENWGAKNTRLVSSKVYPPPTVAIYGTRVFLTQHTLTIYDFNQRPIELESAQGDNMADVHLDTVAHPTDIFNPSIFEQPVTTCLPFRWTTVDIEKPETVANTQIYPGEDSLVTVSVGEGTEGSREAFIWSS</sequence>
<evidence type="ECO:0000259" key="1">
    <source>
        <dbReference type="PROSITE" id="PS50181"/>
    </source>
</evidence>
<evidence type="ECO:0000313" key="2">
    <source>
        <dbReference type="EMBL" id="KIL61325.1"/>
    </source>
</evidence>
<dbReference type="OrthoDB" id="2745718at2759"/>
<feature type="domain" description="F-box" evidence="1">
    <location>
        <begin position="1"/>
        <end position="44"/>
    </location>
</feature>
<feature type="non-terminal residue" evidence="2">
    <location>
        <position position="1"/>
    </location>
</feature>
<evidence type="ECO:0000313" key="3">
    <source>
        <dbReference type="Proteomes" id="UP000054549"/>
    </source>
</evidence>
<dbReference type="HOGENOM" id="CLU_519888_0_0_1"/>
<accession>A0A0C2SE36</accession>
<keyword evidence="3" id="KW-1185">Reference proteome</keyword>
<dbReference type="PROSITE" id="PS50181">
    <property type="entry name" value="FBOX"/>
    <property type="match status" value="1"/>
</dbReference>
<gene>
    <name evidence="2" type="ORF">M378DRAFT_129937</name>
</gene>
<dbReference type="InParanoid" id="A0A0C2SE36"/>
<name>A0A0C2SE36_AMAMK</name>
<dbReference type="InterPro" id="IPR036047">
    <property type="entry name" value="F-box-like_dom_sf"/>
</dbReference>
<dbReference type="InterPro" id="IPR001810">
    <property type="entry name" value="F-box_dom"/>
</dbReference>
<proteinExistence type="predicted"/>
<dbReference type="SUPFAM" id="SSF81383">
    <property type="entry name" value="F-box domain"/>
    <property type="match status" value="1"/>
</dbReference>
<dbReference type="Pfam" id="PF00646">
    <property type="entry name" value="F-box"/>
    <property type="match status" value="1"/>
</dbReference>
<dbReference type="EMBL" id="KN818286">
    <property type="protein sequence ID" value="KIL61325.1"/>
    <property type="molecule type" value="Genomic_DNA"/>
</dbReference>
<dbReference type="Proteomes" id="UP000054549">
    <property type="component" value="Unassembled WGS sequence"/>
</dbReference>
<organism evidence="2 3">
    <name type="scientific">Amanita muscaria (strain Koide BX008)</name>
    <dbReference type="NCBI Taxonomy" id="946122"/>
    <lineage>
        <taxon>Eukaryota</taxon>
        <taxon>Fungi</taxon>
        <taxon>Dikarya</taxon>
        <taxon>Basidiomycota</taxon>
        <taxon>Agaricomycotina</taxon>
        <taxon>Agaricomycetes</taxon>
        <taxon>Agaricomycetidae</taxon>
        <taxon>Agaricales</taxon>
        <taxon>Pluteineae</taxon>
        <taxon>Amanitaceae</taxon>
        <taxon>Amanita</taxon>
    </lineage>
</organism>
<protein>
    <recommendedName>
        <fullName evidence="1">F-box domain-containing protein</fullName>
    </recommendedName>
</protein>
<dbReference type="AlphaFoldDB" id="A0A0C2SE36"/>